<keyword evidence="4 7" id="KW-0238">DNA-binding</keyword>
<evidence type="ECO:0000256" key="5">
    <source>
        <dbReference type="ARBA" id="ARBA00023163"/>
    </source>
</evidence>
<dbReference type="PANTHER" id="PTHR48111:SF4">
    <property type="entry name" value="DNA-BINDING DUAL TRANSCRIPTIONAL REGULATOR OMPR"/>
    <property type="match status" value="1"/>
</dbReference>
<dbReference type="SUPFAM" id="SSF46894">
    <property type="entry name" value="C-terminal effector domain of the bipartite response regulators"/>
    <property type="match status" value="1"/>
</dbReference>
<evidence type="ECO:0000256" key="4">
    <source>
        <dbReference type="ARBA" id="ARBA00023125"/>
    </source>
</evidence>
<dbReference type="GO" id="GO:0032993">
    <property type="term" value="C:protein-DNA complex"/>
    <property type="evidence" value="ECO:0007669"/>
    <property type="project" value="TreeGrafter"/>
</dbReference>
<dbReference type="InterPro" id="IPR001789">
    <property type="entry name" value="Sig_transdc_resp-reg_receiver"/>
</dbReference>
<dbReference type="Gene3D" id="1.10.10.10">
    <property type="entry name" value="Winged helix-like DNA-binding domain superfamily/Winged helix DNA-binding domain"/>
    <property type="match status" value="1"/>
</dbReference>
<organism evidence="10 11">
    <name type="scientific">Vibrio atlanticus (strain LGP32)</name>
    <name type="common">Vibrio splendidus (strain Mel32)</name>
    <dbReference type="NCBI Taxonomy" id="575788"/>
    <lineage>
        <taxon>Bacteria</taxon>
        <taxon>Pseudomonadati</taxon>
        <taxon>Pseudomonadota</taxon>
        <taxon>Gammaproteobacteria</taxon>
        <taxon>Vibrionales</taxon>
        <taxon>Vibrionaceae</taxon>
        <taxon>Vibrio</taxon>
    </lineage>
</organism>
<evidence type="ECO:0000256" key="1">
    <source>
        <dbReference type="ARBA" id="ARBA00022553"/>
    </source>
</evidence>
<feature type="modified residue" description="4-aspartylphosphate" evidence="6">
    <location>
        <position position="62"/>
    </location>
</feature>
<evidence type="ECO:0000256" key="3">
    <source>
        <dbReference type="ARBA" id="ARBA00023015"/>
    </source>
</evidence>
<dbReference type="Gene3D" id="3.40.50.2300">
    <property type="match status" value="1"/>
</dbReference>
<dbReference type="GO" id="GO:0000156">
    <property type="term" value="F:phosphorelay response regulator activity"/>
    <property type="evidence" value="ECO:0007669"/>
    <property type="project" value="TreeGrafter"/>
</dbReference>
<evidence type="ECO:0000256" key="6">
    <source>
        <dbReference type="PROSITE-ProRule" id="PRU00169"/>
    </source>
</evidence>
<dbReference type="EMBL" id="FM954972">
    <property type="protein sequence ID" value="CAV19887.1"/>
    <property type="molecule type" value="Genomic_DNA"/>
</dbReference>
<dbReference type="PANTHER" id="PTHR48111">
    <property type="entry name" value="REGULATOR OF RPOS"/>
    <property type="match status" value="1"/>
</dbReference>
<evidence type="ECO:0000256" key="2">
    <source>
        <dbReference type="ARBA" id="ARBA00023012"/>
    </source>
</evidence>
<dbReference type="FunFam" id="3.40.50.2300:FF:000001">
    <property type="entry name" value="DNA-binding response regulator PhoB"/>
    <property type="match status" value="1"/>
</dbReference>
<evidence type="ECO:0000259" key="9">
    <source>
        <dbReference type="PROSITE" id="PS51755"/>
    </source>
</evidence>
<dbReference type="AlphaFoldDB" id="B7VKB0"/>
<dbReference type="Gene3D" id="6.10.250.690">
    <property type="match status" value="1"/>
</dbReference>
<gene>
    <name evidence="10" type="ordered locus">VS_2652</name>
</gene>
<proteinExistence type="predicted"/>
<evidence type="ECO:0000313" key="10">
    <source>
        <dbReference type="EMBL" id="CAV19887.1"/>
    </source>
</evidence>
<dbReference type="InterPro" id="IPR011006">
    <property type="entry name" value="CheY-like_superfamily"/>
</dbReference>
<dbReference type="InterPro" id="IPR001867">
    <property type="entry name" value="OmpR/PhoB-type_DNA-bd"/>
</dbReference>
<dbReference type="PROSITE" id="PS50110">
    <property type="entry name" value="RESPONSE_REGULATORY"/>
    <property type="match status" value="1"/>
</dbReference>
<reference evidence="10 11" key="1">
    <citation type="submission" date="2009-02" db="EMBL/GenBank/DDBJ databases">
        <title>Vibrio splendidus str. LGP32 complete genome.</title>
        <authorList>
            <person name="Mazel D."/>
            <person name="Le Roux F."/>
        </authorList>
    </citation>
    <scope>NUCLEOTIDE SEQUENCE [LARGE SCALE GENOMIC DNA]</scope>
    <source>
        <strain evidence="10 11">LGP32</strain>
    </source>
</reference>
<dbReference type="InterPro" id="IPR036388">
    <property type="entry name" value="WH-like_DNA-bd_sf"/>
</dbReference>
<dbReference type="SUPFAM" id="SSF52172">
    <property type="entry name" value="CheY-like"/>
    <property type="match status" value="1"/>
</dbReference>
<dbReference type="STRING" id="575788.VS_2652"/>
<dbReference type="Pfam" id="PF00072">
    <property type="entry name" value="Response_reg"/>
    <property type="match status" value="1"/>
</dbReference>
<dbReference type="SMART" id="SM00448">
    <property type="entry name" value="REC"/>
    <property type="match status" value="1"/>
</dbReference>
<dbReference type="SMART" id="SM00862">
    <property type="entry name" value="Trans_reg_C"/>
    <property type="match status" value="1"/>
</dbReference>
<dbReference type="KEGG" id="vsp:VS_2652"/>
<dbReference type="HOGENOM" id="CLU_000445_30_4_6"/>
<sequence length="244" mass="28016">MFSYERSSMTNKVILVVDDSQDILDALSEYLERSSFTVITALEGNEMWKKLEIVTPDLIILDIMLPGDDGLTLCQKLRLQSQVPIIMLTAVTDDADRIAGLEIGADDYITKSFNPRELLARIKALLRRSTFSHSQGERTLKFMDWTFDTLKRQLKHEDGEVVSLSSADYNLLTLMLDSPNQLLSRNDIAQALWGRDAEPLERGIDVQISRLRKQLRDDDRNTIMTVRHRGYMLVIDSHINRIKF</sequence>
<protein>
    <submittedName>
        <fullName evidence="10">Response regulator</fullName>
    </submittedName>
</protein>
<dbReference type="PROSITE" id="PS51755">
    <property type="entry name" value="OMPR_PHOB"/>
    <property type="match status" value="1"/>
</dbReference>
<feature type="domain" description="Response regulatory" evidence="8">
    <location>
        <begin position="13"/>
        <end position="126"/>
    </location>
</feature>
<keyword evidence="5" id="KW-0804">Transcription</keyword>
<keyword evidence="2" id="KW-0902">Two-component regulatory system</keyword>
<dbReference type="GO" id="GO:0006355">
    <property type="term" value="P:regulation of DNA-templated transcription"/>
    <property type="evidence" value="ECO:0007669"/>
    <property type="project" value="InterPro"/>
</dbReference>
<keyword evidence="1 6" id="KW-0597">Phosphoprotein</keyword>
<dbReference type="CDD" id="cd00383">
    <property type="entry name" value="trans_reg_C"/>
    <property type="match status" value="1"/>
</dbReference>
<evidence type="ECO:0000313" key="11">
    <source>
        <dbReference type="Proteomes" id="UP000009100"/>
    </source>
</evidence>
<dbReference type="GO" id="GO:0000976">
    <property type="term" value="F:transcription cis-regulatory region binding"/>
    <property type="evidence" value="ECO:0007669"/>
    <property type="project" value="TreeGrafter"/>
</dbReference>
<dbReference type="InterPro" id="IPR016032">
    <property type="entry name" value="Sig_transdc_resp-reg_C-effctor"/>
</dbReference>
<feature type="DNA-binding region" description="OmpR/PhoB-type" evidence="7">
    <location>
        <begin position="137"/>
        <end position="235"/>
    </location>
</feature>
<dbReference type="GO" id="GO:0005829">
    <property type="term" value="C:cytosol"/>
    <property type="evidence" value="ECO:0007669"/>
    <property type="project" value="TreeGrafter"/>
</dbReference>
<evidence type="ECO:0000256" key="7">
    <source>
        <dbReference type="PROSITE-ProRule" id="PRU01091"/>
    </source>
</evidence>
<accession>B7VKB0</accession>
<dbReference type="eggNOG" id="COG0745">
    <property type="taxonomic scope" value="Bacteria"/>
</dbReference>
<keyword evidence="3" id="KW-0805">Transcription regulation</keyword>
<evidence type="ECO:0000259" key="8">
    <source>
        <dbReference type="PROSITE" id="PS50110"/>
    </source>
</evidence>
<name>B7VKB0_VIBA3</name>
<dbReference type="Pfam" id="PF00486">
    <property type="entry name" value="Trans_reg_C"/>
    <property type="match status" value="1"/>
</dbReference>
<dbReference type="InterPro" id="IPR039420">
    <property type="entry name" value="WalR-like"/>
</dbReference>
<dbReference type="Proteomes" id="UP000009100">
    <property type="component" value="Chromosome 1"/>
</dbReference>
<feature type="domain" description="OmpR/PhoB-type" evidence="9">
    <location>
        <begin position="137"/>
        <end position="235"/>
    </location>
</feature>